<dbReference type="AlphaFoldDB" id="A0A367Y4G8"/>
<evidence type="ECO:0000313" key="3">
    <source>
        <dbReference type="EMBL" id="RCK60754.1"/>
    </source>
</evidence>
<reference evidence="3 4" key="1">
    <citation type="submission" date="2018-06" db="EMBL/GenBank/DDBJ databases">
        <title>Whole genome sequencing of Candida tropicalis (genome annotated by CSBL at Korea University).</title>
        <authorList>
            <person name="Ahn J."/>
        </authorList>
    </citation>
    <scope>NUCLEOTIDE SEQUENCE [LARGE SCALE GENOMIC DNA]</scope>
    <source>
        <strain evidence="3 4">ATCC 20962</strain>
    </source>
</reference>
<feature type="region of interest" description="Disordered" evidence="1">
    <location>
        <begin position="373"/>
        <end position="406"/>
    </location>
</feature>
<keyword evidence="2" id="KW-0732">Signal</keyword>
<comment type="caution">
    <text evidence="3">The sequence shown here is derived from an EMBL/GenBank/DDBJ whole genome shotgun (WGS) entry which is preliminary data.</text>
</comment>
<evidence type="ECO:0000256" key="1">
    <source>
        <dbReference type="SAM" id="MobiDB-lite"/>
    </source>
</evidence>
<name>A0A367Y4G8_9ASCO</name>
<feature type="chain" id="PRO_5017066388" evidence="2">
    <location>
        <begin position="18"/>
        <end position="443"/>
    </location>
</feature>
<dbReference type="Proteomes" id="UP000253472">
    <property type="component" value="Unassembled WGS sequence"/>
</dbReference>
<dbReference type="STRING" id="5486.A0A367Y4G8"/>
<keyword evidence="4" id="KW-1185">Reference proteome</keyword>
<dbReference type="EMBL" id="QLNQ01000026">
    <property type="protein sequence ID" value="RCK60754.1"/>
    <property type="molecule type" value="Genomic_DNA"/>
</dbReference>
<feature type="signal peptide" evidence="2">
    <location>
        <begin position="1"/>
        <end position="17"/>
    </location>
</feature>
<gene>
    <name evidence="3" type="primary">PGA45_1</name>
    <name evidence="3" type="ORF">Cantr_08199</name>
</gene>
<evidence type="ECO:0000313" key="4">
    <source>
        <dbReference type="Proteomes" id="UP000253472"/>
    </source>
</evidence>
<accession>A0A367Y4G8</accession>
<proteinExistence type="predicted"/>
<dbReference type="OrthoDB" id="4022151at2759"/>
<evidence type="ECO:0000256" key="2">
    <source>
        <dbReference type="SAM" id="SignalP"/>
    </source>
</evidence>
<feature type="compositionally biased region" description="Low complexity" evidence="1">
    <location>
        <begin position="388"/>
        <end position="406"/>
    </location>
</feature>
<protein>
    <submittedName>
        <fullName evidence="3">Putative GPI-anchored protein 45</fullName>
    </submittedName>
</protein>
<organism evidence="3 4">
    <name type="scientific">Candida viswanathii</name>
    <dbReference type="NCBI Taxonomy" id="5486"/>
    <lineage>
        <taxon>Eukaryota</taxon>
        <taxon>Fungi</taxon>
        <taxon>Dikarya</taxon>
        <taxon>Ascomycota</taxon>
        <taxon>Saccharomycotina</taxon>
        <taxon>Pichiomycetes</taxon>
        <taxon>Debaryomycetaceae</taxon>
        <taxon>Candida/Lodderomyces clade</taxon>
        <taxon>Candida</taxon>
    </lineage>
</organism>
<sequence length="443" mass="47203">MKFIATFLCLFIALANCLPATPTPVPNTDFDFEAEINHIGSEINNFVESNFNGKALALYHEVVNAYKNHSHDFDTKRDLVKRDSALEAQLEAIILLVNNSGIIWDLLDAVADDPSRVQSLSNLTTNFLRNQNITINVAGLLLSASAVSSNLNLTGLIQAVEDSGLVTSILDGILLDENFRPHLVQLIYNVVWSQRDVLLYVFAIIAKRDGMFIDDEVYAMLQKRADDSTGSLLSFINNALNSILSSQLFASITSDFLNALNDSGVAVYTIQRFLSTESYINMTAVLARDVISNINIDFSGFNLTSLVGSALSNPTQIASLIGNLLEGDTSQILGIVGKYASAIGSIIQDLEATGLFAQLNSYVFGDDGPSSTASASASVENNDRKDVATTSGSSSASGTNRESSSATNGAGALAMANVFSGPDYNTSILKALAAIVGGALLVL</sequence>